<proteinExistence type="predicted"/>
<feature type="domain" description="SAM" evidence="1">
    <location>
        <begin position="79"/>
        <end position="142"/>
    </location>
</feature>
<name>A0A1A9WJ65_9MUSC</name>
<protein>
    <submittedName>
        <fullName evidence="2">SAM domain-containing protein</fullName>
    </submittedName>
</protein>
<evidence type="ECO:0000313" key="2">
    <source>
        <dbReference type="EnsemblMetazoa" id="GBRI021768-PA"/>
    </source>
</evidence>
<dbReference type="PANTHER" id="PTHR46829:SF1">
    <property type="entry name" value="STERILE ALPHA MOTIF DOMAIN-CONTAINING PROTEIN 15"/>
    <property type="match status" value="1"/>
</dbReference>
<keyword evidence="3" id="KW-1185">Reference proteome</keyword>
<organism evidence="2 3">
    <name type="scientific">Glossina brevipalpis</name>
    <dbReference type="NCBI Taxonomy" id="37001"/>
    <lineage>
        <taxon>Eukaryota</taxon>
        <taxon>Metazoa</taxon>
        <taxon>Ecdysozoa</taxon>
        <taxon>Arthropoda</taxon>
        <taxon>Hexapoda</taxon>
        <taxon>Insecta</taxon>
        <taxon>Pterygota</taxon>
        <taxon>Neoptera</taxon>
        <taxon>Endopterygota</taxon>
        <taxon>Diptera</taxon>
        <taxon>Brachycera</taxon>
        <taxon>Muscomorpha</taxon>
        <taxon>Hippoboscoidea</taxon>
        <taxon>Glossinidae</taxon>
        <taxon>Glossina</taxon>
    </lineage>
</organism>
<dbReference type="InterPro" id="IPR013761">
    <property type="entry name" value="SAM/pointed_sf"/>
</dbReference>
<reference evidence="2" key="2">
    <citation type="submission" date="2020-05" db="UniProtKB">
        <authorList>
            <consortium name="EnsemblMetazoa"/>
        </authorList>
    </citation>
    <scope>IDENTIFICATION</scope>
    <source>
        <strain evidence="2">IAEA</strain>
    </source>
</reference>
<dbReference type="VEuPathDB" id="VectorBase:GBRI021768"/>
<dbReference type="PANTHER" id="PTHR46829">
    <property type="entry name" value="STERILE ALPHA MOTIF DOMAIN-CONTAINING PROTEIN 15"/>
    <property type="match status" value="1"/>
</dbReference>
<dbReference type="SMART" id="SM00454">
    <property type="entry name" value="SAM"/>
    <property type="match status" value="1"/>
</dbReference>
<dbReference type="Pfam" id="PF00536">
    <property type="entry name" value="SAM_1"/>
    <property type="match status" value="1"/>
</dbReference>
<accession>A0A1A9WJ65</accession>
<sequence length="340" mass="40518">MLFLYRKSDEKFVKAKRKPPQPPHPLSKFKFRLNAATRGFMGSFDKKDLPIVFKCSPDTLINLCSKVIDAMPLVNVYEWNIEDICRWLRQLGYRQYQNTFRDNLIHGRTFLLLDASALSAMNIRDFNHIRDIAYHIRSLFFYEMTKFGRSISLPPEYLLELYKLFRTKTGKKYEDVRRVDLWRRMQIIREKAPNYSHWELLENALCKEKITKSYDLFGYAPRRDLYKCAVTKRDEEVKNLPIERRNCHCLSPCECHWREMDTNEPWRFKCLPHLPAKDEEFVQNCPDCINPCTCRWTSKKFMTHHVLSCLQQAFPHKYGGLVDSSSVALSKIRFYRVSIN</sequence>
<dbReference type="EnsemblMetazoa" id="GBRI021768-RA">
    <property type="protein sequence ID" value="GBRI021768-PA"/>
    <property type="gene ID" value="GBRI021768"/>
</dbReference>
<dbReference type="SUPFAM" id="SSF47769">
    <property type="entry name" value="SAM/Pointed domain"/>
    <property type="match status" value="1"/>
</dbReference>
<dbReference type="Proteomes" id="UP000091820">
    <property type="component" value="Unassembled WGS sequence"/>
</dbReference>
<reference evidence="3" key="1">
    <citation type="submission" date="2014-03" db="EMBL/GenBank/DDBJ databases">
        <authorList>
            <person name="Aksoy S."/>
            <person name="Warren W."/>
            <person name="Wilson R.K."/>
        </authorList>
    </citation>
    <scope>NUCLEOTIDE SEQUENCE [LARGE SCALE GENOMIC DNA]</scope>
    <source>
        <strain evidence="3">IAEA</strain>
    </source>
</reference>
<dbReference type="Gene3D" id="1.10.150.50">
    <property type="entry name" value="Transcription Factor, Ets-1"/>
    <property type="match status" value="1"/>
</dbReference>
<dbReference type="PROSITE" id="PS50105">
    <property type="entry name" value="SAM_DOMAIN"/>
    <property type="match status" value="1"/>
</dbReference>
<dbReference type="InterPro" id="IPR001660">
    <property type="entry name" value="SAM"/>
</dbReference>
<dbReference type="AlphaFoldDB" id="A0A1A9WJ65"/>
<evidence type="ECO:0000259" key="1">
    <source>
        <dbReference type="PROSITE" id="PS50105"/>
    </source>
</evidence>
<evidence type="ECO:0000313" key="3">
    <source>
        <dbReference type="Proteomes" id="UP000091820"/>
    </source>
</evidence>